<reference evidence="3" key="2">
    <citation type="submission" date="2020-11" db="EMBL/GenBank/DDBJ databases">
        <authorList>
            <person name="McCartney M.A."/>
            <person name="Auch B."/>
            <person name="Kono T."/>
            <person name="Mallez S."/>
            <person name="Becker A."/>
            <person name="Gohl D.M."/>
            <person name="Silverstein K.A.T."/>
            <person name="Koren S."/>
            <person name="Bechman K.B."/>
            <person name="Herman A."/>
            <person name="Abrahante J.E."/>
            <person name="Garbe J."/>
        </authorList>
    </citation>
    <scope>NUCLEOTIDE SEQUENCE</scope>
    <source>
        <strain evidence="3">Duluth1</strain>
        <tissue evidence="3">Whole animal</tissue>
    </source>
</reference>
<reference evidence="3" key="1">
    <citation type="journal article" date="2019" name="bioRxiv">
        <title>The Genome of the Zebra Mussel, Dreissena polymorpha: A Resource for Invasive Species Research.</title>
        <authorList>
            <person name="McCartney M.A."/>
            <person name="Auch B."/>
            <person name="Kono T."/>
            <person name="Mallez S."/>
            <person name="Zhang Y."/>
            <person name="Obille A."/>
            <person name="Becker A."/>
            <person name="Abrahante J.E."/>
            <person name="Garbe J."/>
            <person name="Badalamenti J.P."/>
            <person name="Herman A."/>
            <person name="Mangelson H."/>
            <person name="Liachko I."/>
            <person name="Sullivan S."/>
            <person name="Sone E.D."/>
            <person name="Koren S."/>
            <person name="Silverstein K.A.T."/>
            <person name="Beckman K.B."/>
            <person name="Gohl D.M."/>
        </authorList>
    </citation>
    <scope>NUCLEOTIDE SEQUENCE</scope>
    <source>
        <strain evidence="3">Duluth1</strain>
        <tissue evidence="3">Whole animal</tissue>
    </source>
</reference>
<keyword evidence="1" id="KW-0812">Transmembrane</keyword>
<evidence type="ECO:0000256" key="2">
    <source>
        <dbReference type="SAM" id="SignalP"/>
    </source>
</evidence>
<evidence type="ECO:0000256" key="1">
    <source>
        <dbReference type="SAM" id="Phobius"/>
    </source>
</evidence>
<gene>
    <name evidence="3" type="ORF">DPMN_099756</name>
</gene>
<name>A0A9D4LHV7_DREPO</name>
<keyword evidence="1" id="KW-0472">Membrane</keyword>
<accession>A0A9D4LHV7</accession>
<keyword evidence="2" id="KW-0732">Signal</keyword>
<dbReference type="Proteomes" id="UP000828390">
    <property type="component" value="Unassembled WGS sequence"/>
</dbReference>
<proteinExistence type="predicted"/>
<protein>
    <submittedName>
        <fullName evidence="3">Uncharacterized protein</fullName>
    </submittedName>
</protein>
<dbReference type="EMBL" id="JAIWYP010000003">
    <property type="protein sequence ID" value="KAH3857156.1"/>
    <property type="molecule type" value="Genomic_DNA"/>
</dbReference>
<organism evidence="3 4">
    <name type="scientific">Dreissena polymorpha</name>
    <name type="common">Zebra mussel</name>
    <name type="synonym">Mytilus polymorpha</name>
    <dbReference type="NCBI Taxonomy" id="45954"/>
    <lineage>
        <taxon>Eukaryota</taxon>
        <taxon>Metazoa</taxon>
        <taxon>Spiralia</taxon>
        <taxon>Lophotrochozoa</taxon>
        <taxon>Mollusca</taxon>
        <taxon>Bivalvia</taxon>
        <taxon>Autobranchia</taxon>
        <taxon>Heteroconchia</taxon>
        <taxon>Euheterodonta</taxon>
        <taxon>Imparidentia</taxon>
        <taxon>Neoheterodontei</taxon>
        <taxon>Myida</taxon>
        <taxon>Dreissenoidea</taxon>
        <taxon>Dreissenidae</taxon>
        <taxon>Dreissena</taxon>
    </lineage>
</organism>
<feature type="chain" id="PRO_5038453091" evidence="2">
    <location>
        <begin position="25"/>
        <end position="115"/>
    </location>
</feature>
<sequence length="115" mass="12660">MSRLYWHIASRFCVSLSSFRSVLPICLASASSSRTSSVSSGLPPPLLVPHHAVRRPGDSSVYIGRPMVILTPTQQHKMMQRDSKRRKCIGCLVLLLVLAGVITAITLTLKYAKKL</sequence>
<feature type="signal peptide" evidence="2">
    <location>
        <begin position="1"/>
        <end position="24"/>
    </location>
</feature>
<dbReference type="AlphaFoldDB" id="A0A9D4LHV7"/>
<comment type="caution">
    <text evidence="3">The sequence shown here is derived from an EMBL/GenBank/DDBJ whole genome shotgun (WGS) entry which is preliminary data.</text>
</comment>
<keyword evidence="4" id="KW-1185">Reference proteome</keyword>
<keyword evidence="1" id="KW-1133">Transmembrane helix</keyword>
<evidence type="ECO:0000313" key="4">
    <source>
        <dbReference type="Proteomes" id="UP000828390"/>
    </source>
</evidence>
<feature type="transmembrane region" description="Helical" evidence="1">
    <location>
        <begin position="88"/>
        <end position="109"/>
    </location>
</feature>
<evidence type="ECO:0000313" key="3">
    <source>
        <dbReference type="EMBL" id="KAH3857156.1"/>
    </source>
</evidence>